<keyword evidence="1" id="KW-1133">Transmembrane helix</keyword>
<dbReference type="RefSeq" id="WP_149282446.1">
    <property type="nucleotide sequence ID" value="NZ_CP038437.2"/>
</dbReference>
<dbReference type="AlphaFoldDB" id="A0A5C1NAJ1"/>
<feature type="transmembrane region" description="Helical" evidence="1">
    <location>
        <begin position="95"/>
        <end position="114"/>
    </location>
</feature>
<proteinExistence type="predicted"/>
<organism evidence="3 4">
    <name type="scientific">Halomonas binhaiensis</name>
    <dbReference type="NCBI Taxonomy" id="2562282"/>
    <lineage>
        <taxon>Bacteria</taxon>
        <taxon>Pseudomonadati</taxon>
        <taxon>Pseudomonadota</taxon>
        <taxon>Gammaproteobacteria</taxon>
        <taxon>Oceanospirillales</taxon>
        <taxon>Halomonadaceae</taxon>
        <taxon>Halomonas</taxon>
    </lineage>
</organism>
<evidence type="ECO:0000259" key="2">
    <source>
        <dbReference type="Pfam" id="PF04892"/>
    </source>
</evidence>
<feature type="domain" description="VanZ-like" evidence="2">
    <location>
        <begin position="39"/>
        <end position="110"/>
    </location>
</feature>
<keyword evidence="4" id="KW-1185">Reference proteome</keyword>
<dbReference type="NCBIfam" id="NF037970">
    <property type="entry name" value="vanZ_1"/>
    <property type="match status" value="1"/>
</dbReference>
<feature type="transmembrane region" description="Helical" evidence="1">
    <location>
        <begin position="9"/>
        <end position="27"/>
    </location>
</feature>
<dbReference type="EMBL" id="CP038437">
    <property type="protein sequence ID" value="QEM80154.1"/>
    <property type="molecule type" value="Genomic_DNA"/>
</dbReference>
<keyword evidence="1" id="KW-0812">Transmembrane</keyword>
<evidence type="ECO:0000313" key="3">
    <source>
        <dbReference type="EMBL" id="QEM80154.1"/>
    </source>
</evidence>
<gene>
    <name evidence="3" type="ORF">E4T21_00230</name>
</gene>
<keyword evidence="1" id="KW-0472">Membrane</keyword>
<dbReference type="InterPro" id="IPR006976">
    <property type="entry name" value="VanZ-like"/>
</dbReference>
<dbReference type="Pfam" id="PF04892">
    <property type="entry name" value="VanZ"/>
    <property type="match status" value="1"/>
</dbReference>
<dbReference type="Proteomes" id="UP000324285">
    <property type="component" value="Chromosome"/>
</dbReference>
<evidence type="ECO:0000256" key="1">
    <source>
        <dbReference type="SAM" id="Phobius"/>
    </source>
</evidence>
<reference evidence="3" key="1">
    <citation type="submission" date="2021-02" db="EMBL/GenBank/DDBJ databases">
        <title>Strain Y2R2, a novel species of the genus Halomonas.</title>
        <authorList>
            <person name="Huang H."/>
        </authorList>
    </citation>
    <scope>NUCLEOTIDE SEQUENCE</scope>
    <source>
        <strain evidence="3">Y2R2</strain>
    </source>
</reference>
<sequence length="123" mass="13665">MWILRRSQIAWMLLALLVAALIGWGSLMPGDDLPEQMPWDKVNHFVGYAALSFLVWCTIRRHWRAWWLAFAYGVLIELAQMFVPGRLGGDLGDILANALGAGAGVMLALALAGMRKVFLPRNS</sequence>
<dbReference type="PANTHER" id="PTHR28008:SF1">
    <property type="entry name" value="DOMAIN PROTEIN, PUTATIVE (AFU_ORTHOLOGUE AFUA_3G10980)-RELATED"/>
    <property type="match status" value="1"/>
</dbReference>
<name>A0A5C1NAJ1_9GAMM</name>
<evidence type="ECO:0000313" key="4">
    <source>
        <dbReference type="Proteomes" id="UP000324285"/>
    </source>
</evidence>
<dbReference type="KEGG" id="hbh:E4T21_00230"/>
<protein>
    <submittedName>
        <fullName evidence="3">VanZ family protein</fullName>
    </submittedName>
</protein>
<feature type="transmembrane region" description="Helical" evidence="1">
    <location>
        <begin position="66"/>
        <end position="83"/>
    </location>
</feature>
<dbReference type="PANTHER" id="PTHR28008">
    <property type="entry name" value="DOMAIN PROTEIN, PUTATIVE (AFU_ORTHOLOGUE AFUA_3G10980)-RELATED"/>
    <property type="match status" value="1"/>
</dbReference>
<feature type="transmembrane region" description="Helical" evidence="1">
    <location>
        <begin position="42"/>
        <end position="59"/>
    </location>
</feature>
<accession>A0A5C1NAJ1</accession>
<dbReference type="OrthoDB" id="5739642at2"/>